<dbReference type="EMBL" id="JAMZEB010000002">
    <property type="protein sequence ID" value="MCP2365339.1"/>
    <property type="molecule type" value="Genomic_DNA"/>
</dbReference>
<keyword evidence="1" id="KW-0472">Membrane</keyword>
<organism evidence="2 3">
    <name type="scientific">Nonomuraea thailandensis</name>
    <dbReference type="NCBI Taxonomy" id="1188745"/>
    <lineage>
        <taxon>Bacteria</taxon>
        <taxon>Bacillati</taxon>
        <taxon>Actinomycetota</taxon>
        <taxon>Actinomycetes</taxon>
        <taxon>Streptosporangiales</taxon>
        <taxon>Streptosporangiaceae</taxon>
        <taxon>Nonomuraea</taxon>
    </lineage>
</organism>
<reference evidence="2" key="1">
    <citation type="submission" date="2022-06" db="EMBL/GenBank/DDBJ databases">
        <title>Sequencing the genomes of 1000 actinobacteria strains.</title>
        <authorList>
            <person name="Klenk H.-P."/>
        </authorList>
    </citation>
    <scope>NUCLEOTIDE SEQUENCE</scope>
    <source>
        <strain evidence="2">DSM 46694</strain>
    </source>
</reference>
<feature type="transmembrane region" description="Helical" evidence="1">
    <location>
        <begin position="6"/>
        <end position="27"/>
    </location>
</feature>
<name>A0A9X2GTP8_9ACTN</name>
<keyword evidence="1" id="KW-1133">Transmembrane helix</keyword>
<keyword evidence="1" id="KW-0812">Transmembrane</keyword>
<evidence type="ECO:0000313" key="2">
    <source>
        <dbReference type="EMBL" id="MCP2365339.1"/>
    </source>
</evidence>
<dbReference type="Proteomes" id="UP001139648">
    <property type="component" value="Unassembled WGS sequence"/>
</dbReference>
<proteinExistence type="predicted"/>
<sequence>MRSPKTLAFAYGIMPLPLLLVLGYLVARHRACGSWTDSRTSPLELAAALLAVITLRQASIPSDVAGFTTVDKLLGIQVSR</sequence>
<keyword evidence="3" id="KW-1185">Reference proteome</keyword>
<dbReference type="AlphaFoldDB" id="A0A9X2GTP8"/>
<comment type="caution">
    <text evidence="2">The sequence shown here is derived from an EMBL/GenBank/DDBJ whole genome shotgun (WGS) entry which is preliminary data.</text>
</comment>
<protein>
    <submittedName>
        <fullName evidence="2">Uncharacterized protein</fullName>
    </submittedName>
</protein>
<accession>A0A9X2GTP8</accession>
<gene>
    <name evidence="2" type="ORF">HD597_012359</name>
</gene>
<evidence type="ECO:0000313" key="3">
    <source>
        <dbReference type="Proteomes" id="UP001139648"/>
    </source>
</evidence>
<evidence type="ECO:0000256" key="1">
    <source>
        <dbReference type="SAM" id="Phobius"/>
    </source>
</evidence>
<dbReference type="RefSeq" id="WP_253758537.1">
    <property type="nucleotide sequence ID" value="NZ_BAABKA010000005.1"/>
</dbReference>